<comment type="subcellular location">
    <subcellularLocation>
        <location evidence="1">Cell membrane</location>
        <topology evidence="1">Multi-pass membrane protein</topology>
    </subcellularLocation>
</comment>
<evidence type="ECO:0000256" key="2">
    <source>
        <dbReference type="ARBA" id="ARBA00006523"/>
    </source>
</evidence>
<feature type="transmembrane region" description="Helical" evidence="9">
    <location>
        <begin position="279"/>
        <end position="298"/>
    </location>
</feature>
<feature type="transmembrane region" description="Helical" evidence="9">
    <location>
        <begin position="149"/>
        <end position="167"/>
    </location>
</feature>
<feature type="domain" description="Major facilitator superfamily (MFS) profile" evidence="10">
    <location>
        <begin position="13"/>
        <end position="390"/>
    </location>
</feature>
<dbReference type="PANTHER" id="PTHR23535">
    <property type="entry name" value="SUGAR EFFLUX TRANSPORTER A-RELATED"/>
    <property type="match status" value="1"/>
</dbReference>
<dbReference type="Pfam" id="PF07690">
    <property type="entry name" value="MFS_1"/>
    <property type="match status" value="2"/>
</dbReference>
<evidence type="ECO:0000256" key="7">
    <source>
        <dbReference type="ARBA" id="ARBA00022989"/>
    </source>
</evidence>
<reference evidence="11 12" key="1">
    <citation type="journal article" date="2013" name="Stand. Genomic Sci.">
        <title>Genomic Encyclopedia of Type Strains, Phase I: The one thousand microbial genomes (KMG-I) project.</title>
        <authorList>
            <person name="Kyrpides N.C."/>
            <person name="Woyke T."/>
            <person name="Eisen J.A."/>
            <person name="Garrity G."/>
            <person name="Lilburn T.G."/>
            <person name="Beck B.J."/>
            <person name="Whitman W.B."/>
            <person name="Hugenholtz P."/>
            <person name="Klenk H.P."/>
        </authorList>
    </citation>
    <scope>NUCLEOTIDE SEQUENCE [LARGE SCALE GENOMIC DNA]</scope>
    <source>
        <strain evidence="11 12">DSM 45044</strain>
    </source>
</reference>
<evidence type="ECO:0000256" key="4">
    <source>
        <dbReference type="ARBA" id="ARBA00022475"/>
    </source>
</evidence>
<feature type="transmembrane region" description="Helical" evidence="9">
    <location>
        <begin position="16"/>
        <end position="38"/>
    </location>
</feature>
<keyword evidence="12" id="KW-1185">Reference proteome</keyword>
<evidence type="ECO:0000256" key="3">
    <source>
        <dbReference type="ARBA" id="ARBA00022448"/>
    </source>
</evidence>
<feature type="transmembrane region" description="Helical" evidence="9">
    <location>
        <begin position="50"/>
        <end position="66"/>
    </location>
</feature>
<comment type="similarity">
    <text evidence="2">Belongs to the major facilitator superfamily. Set transporter family.</text>
</comment>
<keyword evidence="5" id="KW-0762">Sugar transport</keyword>
<feature type="transmembrane region" description="Helical" evidence="9">
    <location>
        <begin position="368"/>
        <end position="387"/>
    </location>
</feature>
<feature type="transmembrane region" description="Helical" evidence="9">
    <location>
        <begin position="304"/>
        <end position="325"/>
    </location>
</feature>
<comment type="caution">
    <text evidence="11">The sequence shown here is derived from an EMBL/GenBank/DDBJ whole genome shotgun (WGS) entry which is preliminary data.</text>
</comment>
<evidence type="ECO:0000259" key="10">
    <source>
        <dbReference type="PROSITE" id="PS50850"/>
    </source>
</evidence>
<dbReference type="InterPro" id="IPR036259">
    <property type="entry name" value="MFS_trans_sf"/>
</dbReference>
<keyword evidence="8 9" id="KW-0472">Membrane</keyword>
<keyword evidence="7 9" id="KW-1133">Transmembrane helix</keyword>
<feature type="transmembrane region" description="Helical" evidence="9">
    <location>
        <begin position="211"/>
        <end position="233"/>
    </location>
</feature>
<sequence length="398" mass="41256">MPTTMRGLLADRPYRWYAFVLVLTGMSGSAGMPLMSLFLIQELGASLEEAAMTTVAGLLGVAVNLVIGRRSDRWRSRIPVMCASAAVMATGWALVGFTDVFWLALLVYAALLSAPYGVLNAQIFAGLADVMAARDEPRPSTVNSTLRGGYSFGFMIGPVLSTALASVAGIRAAFAVAAVAYAGVAILALFLDSTRPAATTAGPRSRGGGNLPLTLFAVGTCLVIVGDMLRGVYLPVYVVEELHHSTFVFGVLIAAVAGAEVVVFPLVGMAADRFGIRRIIAVALAVGVCGYAVLATSTQLWQVVVFHVFQVFLFAATIALGLSYAQRLVPGRPGTASAAFFSAQTAAKPVSGLLGAVAVAGLGLPGLFWLPAVLCALCLAAFTAASLRARSRPVPQPG</sequence>
<dbReference type="AlphaFoldDB" id="A0A562VB39"/>
<evidence type="ECO:0000313" key="11">
    <source>
        <dbReference type="EMBL" id="TWJ15109.1"/>
    </source>
</evidence>
<feature type="transmembrane region" description="Helical" evidence="9">
    <location>
        <begin position="337"/>
        <end position="362"/>
    </location>
</feature>
<evidence type="ECO:0000256" key="6">
    <source>
        <dbReference type="ARBA" id="ARBA00022692"/>
    </source>
</evidence>
<name>A0A562VB39_9ACTN</name>
<evidence type="ECO:0000256" key="5">
    <source>
        <dbReference type="ARBA" id="ARBA00022597"/>
    </source>
</evidence>
<dbReference type="EMBL" id="VLLL01000005">
    <property type="protein sequence ID" value="TWJ15109.1"/>
    <property type="molecule type" value="Genomic_DNA"/>
</dbReference>
<feature type="transmembrane region" description="Helical" evidence="9">
    <location>
        <begin position="101"/>
        <end position="128"/>
    </location>
</feature>
<dbReference type="PROSITE" id="PS50850">
    <property type="entry name" value="MFS"/>
    <property type="match status" value="1"/>
</dbReference>
<evidence type="ECO:0000256" key="8">
    <source>
        <dbReference type="ARBA" id="ARBA00023136"/>
    </source>
</evidence>
<dbReference type="Gene3D" id="1.20.1250.20">
    <property type="entry name" value="MFS general substrate transporter like domains"/>
    <property type="match status" value="2"/>
</dbReference>
<dbReference type="InterPro" id="IPR011701">
    <property type="entry name" value="MFS"/>
</dbReference>
<evidence type="ECO:0000313" key="12">
    <source>
        <dbReference type="Proteomes" id="UP000321617"/>
    </source>
</evidence>
<feature type="transmembrane region" description="Helical" evidence="9">
    <location>
        <begin position="173"/>
        <end position="191"/>
    </location>
</feature>
<feature type="transmembrane region" description="Helical" evidence="9">
    <location>
        <begin position="78"/>
        <end position="95"/>
    </location>
</feature>
<feature type="transmembrane region" description="Helical" evidence="9">
    <location>
        <begin position="245"/>
        <end position="267"/>
    </location>
</feature>
<organism evidence="11 12">
    <name type="scientific">Stackebrandtia albiflava</name>
    <dbReference type="NCBI Taxonomy" id="406432"/>
    <lineage>
        <taxon>Bacteria</taxon>
        <taxon>Bacillati</taxon>
        <taxon>Actinomycetota</taxon>
        <taxon>Actinomycetes</taxon>
        <taxon>Glycomycetales</taxon>
        <taxon>Glycomycetaceae</taxon>
        <taxon>Stackebrandtia</taxon>
    </lineage>
</organism>
<dbReference type="InterPro" id="IPR020846">
    <property type="entry name" value="MFS_dom"/>
</dbReference>
<accession>A0A562VB39</accession>
<dbReference type="PANTHER" id="PTHR23535:SF2">
    <property type="entry name" value="SUGAR EFFLUX TRANSPORTER A-RELATED"/>
    <property type="match status" value="1"/>
</dbReference>
<dbReference type="SUPFAM" id="SSF103473">
    <property type="entry name" value="MFS general substrate transporter"/>
    <property type="match status" value="1"/>
</dbReference>
<keyword evidence="4" id="KW-1003">Cell membrane</keyword>
<keyword evidence="3" id="KW-0813">Transport</keyword>
<gene>
    <name evidence="11" type="ORF">LX16_0807</name>
</gene>
<proteinExistence type="inferred from homology"/>
<protein>
    <submittedName>
        <fullName evidence="11">SET family sugar efflux transporter-like MFS transporter</fullName>
    </submittedName>
</protein>
<evidence type="ECO:0000256" key="9">
    <source>
        <dbReference type="SAM" id="Phobius"/>
    </source>
</evidence>
<dbReference type="GO" id="GO:0022857">
    <property type="term" value="F:transmembrane transporter activity"/>
    <property type="evidence" value="ECO:0007669"/>
    <property type="project" value="InterPro"/>
</dbReference>
<dbReference type="Proteomes" id="UP000321617">
    <property type="component" value="Unassembled WGS sequence"/>
</dbReference>
<keyword evidence="6 9" id="KW-0812">Transmembrane</keyword>
<dbReference type="GO" id="GO:0005886">
    <property type="term" value="C:plasma membrane"/>
    <property type="evidence" value="ECO:0007669"/>
    <property type="project" value="UniProtKB-SubCell"/>
</dbReference>
<evidence type="ECO:0000256" key="1">
    <source>
        <dbReference type="ARBA" id="ARBA00004651"/>
    </source>
</evidence>